<dbReference type="GO" id="GO:0051539">
    <property type="term" value="F:4 iron, 4 sulfur cluster binding"/>
    <property type="evidence" value="ECO:0007669"/>
    <property type="project" value="UniProtKB-KW"/>
</dbReference>
<dbReference type="Gene3D" id="3.40.50.10800">
    <property type="entry name" value="NadA-like"/>
    <property type="match status" value="3"/>
</dbReference>
<evidence type="ECO:0000256" key="9">
    <source>
        <dbReference type="ARBA" id="ARBA00023014"/>
    </source>
</evidence>
<dbReference type="HOGENOM" id="CLU_047382_0_0_2"/>
<evidence type="ECO:0000256" key="5">
    <source>
        <dbReference type="ARBA" id="ARBA00022642"/>
    </source>
</evidence>
<evidence type="ECO:0000256" key="7">
    <source>
        <dbReference type="ARBA" id="ARBA00022723"/>
    </source>
</evidence>
<dbReference type="NCBIfam" id="NF006878">
    <property type="entry name" value="PRK09375.1-2"/>
    <property type="match status" value="1"/>
</dbReference>
<dbReference type="GO" id="GO:0008987">
    <property type="term" value="F:quinolinate synthetase A activity"/>
    <property type="evidence" value="ECO:0007669"/>
    <property type="project" value="UniProtKB-UniRule"/>
</dbReference>
<dbReference type="UniPathway" id="UPA00253">
    <property type="reaction ID" value="UER00327"/>
</dbReference>
<dbReference type="GO" id="GO:0034628">
    <property type="term" value="P:'de novo' NAD+ biosynthetic process from L-aspartate"/>
    <property type="evidence" value="ECO:0007669"/>
    <property type="project" value="TreeGrafter"/>
</dbReference>
<dbReference type="PANTHER" id="PTHR30573">
    <property type="entry name" value="QUINOLINATE SYNTHETASE A"/>
    <property type="match status" value="1"/>
</dbReference>
<feature type="binding site" evidence="10">
    <location>
        <begin position="230"/>
        <end position="232"/>
    </location>
    <ligand>
        <name>iminosuccinate</name>
        <dbReference type="ChEBI" id="CHEBI:77875"/>
    </ligand>
</feature>
<evidence type="ECO:0000313" key="11">
    <source>
        <dbReference type="EMBL" id="EHQ36477.1"/>
    </source>
</evidence>
<dbReference type="Pfam" id="PF02445">
    <property type="entry name" value="NadA"/>
    <property type="match status" value="1"/>
</dbReference>
<feature type="binding site" evidence="10">
    <location>
        <position position="204"/>
    </location>
    <ligand>
        <name>[4Fe-4S] cluster</name>
        <dbReference type="ChEBI" id="CHEBI:49883"/>
    </ligand>
</feature>
<comment type="subcellular location">
    <subcellularLocation>
        <location evidence="10">Cytoplasm</location>
    </subcellularLocation>
</comment>
<feature type="binding site" evidence="10">
    <location>
        <position position="247"/>
    </location>
    <ligand>
        <name>iminosuccinate</name>
        <dbReference type="ChEBI" id="CHEBI:77875"/>
    </ligand>
</feature>
<comment type="catalytic activity">
    <reaction evidence="10">
        <text>iminosuccinate + dihydroxyacetone phosphate = quinolinate + phosphate + 2 H2O + H(+)</text>
        <dbReference type="Rhea" id="RHEA:25888"/>
        <dbReference type="ChEBI" id="CHEBI:15377"/>
        <dbReference type="ChEBI" id="CHEBI:15378"/>
        <dbReference type="ChEBI" id="CHEBI:29959"/>
        <dbReference type="ChEBI" id="CHEBI:43474"/>
        <dbReference type="ChEBI" id="CHEBI:57642"/>
        <dbReference type="ChEBI" id="CHEBI:77875"/>
        <dbReference type="EC" id="2.5.1.72"/>
    </reaction>
</comment>
<reference evidence="11 12" key="1">
    <citation type="submission" date="2011-10" db="EMBL/GenBank/DDBJ databases">
        <title>The Improved High-Quality Draft genome of Methanoplanus limicola DSM 2279.</title>
        <authorList>
            <consortium name="US DOE Joint Genome Institute (JGI-PGF)"/>
            <person name="Lucas S."/>
            <person name="Copeland A."/>
            <person name="Lapidus A."/>
            <person name="Glavina del Rio T."/>
            <person name="Dalin E."/>
            <person name="Tice H."/>
            <person name="Bruce D."/>
            <person name="Goodwin L."/>
            <person name="Pitluck S."/>
            <person name="Peters L."/>
            <person name="Mikhailova N."/>
            <person name="Lu M."/>
            <person name="Kyrpides N."/>
            <person name="Mavromatis K."/>
            <person name="Ivanova N."/>
            <person name="Markowitz V."/>
            <person name="Cheng J.-F."/>
            <person name="Hugenholtz P."/>
            <person name="Woyke T."/>
            <person name="Wu D."/>
            <person name="Wirth R."/>
            <person name="Brambilla E.-M."/>
            <person name="Klenk H.-P."/>
            <person name="Eisen J.A."/>
        </authorList>
    </citation>
    <scope>NUCLEOTIDE SEQUENCE [LARGE SCALE GENOMIC DNA]</scope>
    <source>
        <strain evidence="11 12">DSM 2279</strain>
    </source>
</reference>
<dbReference type="FunFam" id="3.40.50.10800:FF:000003">
    <property type="entry name" value="Quinolinate synthase A"/>
    <property type="match status" value="1"/>
</dbReference>
<keyword evidence="4 10" id="KW-0963">Cytoplasm</keyword>
<dbReference type="NCBIfam" id="NF006879">
    <property type="entry name" value="PRK09375.1-4"/>
    <property type="match status" value="1"/>
</dbReference>
<dbReference type="EMBL" id="CM001436">
    <property type="protein sequence ID" value="EHQ36477.1"/>
    <property type="molecule type" value="Genomic_DNA"/>
</dbReference>
<feature type="binding site" evidence="10">
    <location>
        <position position="292"/>
    </location>
    <ligand>
        <name>[4Fe-4S] cluster</name>
        <dbReference type="ChEBI" id="CHEBI:49883"/>
    </ligand>
</feature>
<keyword evidence="3 10" id="KW-0004">4Fe-4S</keyword>
<keyword evidence="12" id="KW-1185">Reference proteome</keyword>
<dbReference type="GO" id="GO:0005737">
    <property type="term" value="C:cytoplasm"/>
    <property type="evidence" value="ECO:0007669"/>
    <property type="project" value="UniProtKB-SubCell"/>
</dbReference>
<keyword evidence="6 10" id="KW-0808">Transferase</keyword>
<keyword evidence="7 10" id="KW-0479">Metal-binding</keyword>
<dbReference type="InParanoid" id="H1Z2S4"/>
<comment type="similarity">
    <text evidence="10">Belongs to the quinolinate synthase family. Type 2 subfamily.</text>
</comment>
<feature type="binding site" evidence="10">
    <location>
        <position position="119"/>
    </location>
    <ligand>
        <name>[4Fe-4S] cluster</name>
        <dbReference type="ChEBI" id="CHEBI:49883"/>
    </ligand>
</feature>
<dbReference type="PATRIC" id="fig|937775.9.peg.2741"/>
<comment type="cofactor">
    <cofactor evidence="10">
        <name>[4Fe-4S] cluster</name>
        <dbReference type="ChEBI" id="CHEBI:49883"/>
    </cofactor>
    <text evidence="10">Binds 1 [4Fe-4S] cluster per subunit.</text>
</comment>
<dbReference type="InterPro" id="IPR023066">
    <property type="entry name" value="Quinolinate_synth_type2"/>
</dbReference>
<gene>
    <name evidence="10" type="primary">nadA</name>
    <name evidence="11" type="ORF">Metlim_2428</name>
</gene>
<proteinExistence type="inferred from homology"/>
<keyword evidence="9 10" id="KW-0411">Iron-sulfur</keyword>
<name>H1Z2S4_9EURY</name>
<comment type="pathway">
    <text evidence="1 10">Cofactor biosynthesis; NAD(+) biosynthesis; quinolinate from iminoaspartate: step 1/1.</text>
</comment>
<sequence>MIHAETFTIVTDQIITIEYLKKGCDIILRQNDQTDNESTLQQINSLKKTRDATILAHNYQLPEVQDIADIVGDSLELARAAANLESEVIVFCGVDFMAETAAVLSPEKTVILPVADAQCPMAEMITAGEVKVLRERFPDAAVVAYVNTSAEVKAESDICCTSANAVAVVESLDEQEIIFLPDRNLAAYVARFTEKKILPWEGFCYVHDRITSDDLKTARSFHPDAEVLAHPECRPEVIDLADHVFSTSGMVRHACKSRSKEFVIGTEVGLLYQLEKRCPGKVFYPLSETAVCVNMKKTGLSDVLDSLKSLKPRIVVSGEVAIKAERAIERMLDIS</sequence>
<feature type="binding site" evidence="10">
    <location>
        <position position="162"/>
    </location>
    <ligand>
        <name>iminosuccinate</name>
        <dbReference type="ChEBI" id="CHEBI:77875"/>
    </ligand>
</feature>
<evidence type="ECO:0000256" key="2">
    <source>
        <dbReference type="ARBA" id="ARBA00012669"/>
    </source>
</evidence>
<evidence type="ECO:0000256" key="10">
    <source>
        <dbReference type="HAMAP-Rule" id="MF_00568"/>
    </source>
</evidence>
<accession>H1Z2S4</accession>
<dbReference type="PANTHER" id="PTHR30573:SF0">
    <property type="entry name" value="QUINOLINATE SYNTHASE, CHLOROPLASTIC"/>
    <property type="match status" value="1"/>
</dbReference>
<evidence type="ECO:0000256" key="6">
    <source>
        <dbReference type="ARBA" id="ARBA00022679"/>
    </source>
</evidence>
<evidence type="ECO:0000256" key="3">
    <source>
        <dbReference type="ARBA" id="ARBA00022485"/>
    </source>
</evidence>
<evidence type="ECO:0000313" key="12">
    <source>
        <dbReference type="Proteomes" id="UP000005741"/>
    </source>
</evidence>
<dbReference type="NCBIfam" id="TIGR00550">
    <property type="entry name" value="nadA"/>
    <property type="match status" value="1"/>
</dbReference>
<dbReference type="STRING" id="937775.Metlim_2428"/>
<feature type="binding site" evidence="10">
    <location>
        <begin position="145"/>
        <end position="147"/>
    </location>
    <ligand>
        <name>iminosuccinate</name>
        <dbReference type="ChEBI" id="CHEBI:77875"/>
    </ligand>
</feature>
<evidence type="ECO:0000256" key="8">
    <source>
        <dbReference type="ARBA" id="ARBA00023004"/>
    </source>
</evidence>
<evidence type="ECO:0000256" key="1">
    <source>
        <dbReference type="ARBA" id="ARBA00005065"/>
    </source>
</evidence>
<dbReference type="FunCoup" id="H1Z2S4">
    <property type="interactions" value="87"/>
</dbReference>
<dbReference type="SUPFAM" id="SSF142754">
    <property type="entry name" value="NadA-like"/>
    <property type="match status" value="1"/>
</dbReference>
<feature type="binding site" evidence="10">
    <location>
        <position position="57"/>
    </location>
    <ligand>
        <name>iminosuccinate</name>
        <dbReference type="ChEBI" id="CHEBI:77875"/>
    </ligand>
</feature>
<protein>
    <recommendedName>
        <fullName evidence="2 10">Quinolinate synthase</fullName>
        <ecNumber evidence="2 10">2.5.1.72</ecNumber>
    </recommendedName>
</protein>
<dbReference type="EC" id="2.5.1.72" evidence="2 10"/>
<feature type="binding site" evidence="10">
    <location>
        <position position="74"/>
    </location>
    <ligand>
        <name>iminosuccinate</name>
        <dbReference type="ChEBI" id="CHEBI:77875"/>
    </ligand>
</feature>
<dbReference type="HAMAP" id="MF_00568">
    <property type="entry name" value="NadA_type2"/>
    <property type="match status" value="1"/>
</dbReference>
<organism evidence="11 12">
    <name type="scientific">Methanoplanus limicola DSM 2279</name>
    <dbReference type="NCBI Taxonomy" id="937775"/>
    <lineage>
        <taxon>Archaea</taxon>
        <taxon>Methanobacteriati</taxon>
        <taxon>Methanobacteriota</taxon>
        <taxon>Stenosarchaea group</taxon>
        <taxon>Methanomicrobia</taxon>
        <taxon>Methanomicrobiales</taxon>
        <taxon>Methanomicrobiaceae</taxon>
        <taxon>Methanoplanus</taxon>
    </lineage>
</organism>
<dbReference type="AlphaFoldDB" id="H1Z2S4"/>
<dbReference type="InterPro" id="IPR003473">
    <property type="entry name" value="NadA"/>
</dbReference>
<evidence type="ECO:0000256" key="4">
    <source>
        <dbReference type="ARBA" id="ARBA00022490"/>
    </source>
</evidence>
<dbReference type="InterPro" id="IPR036094">
    <property type="entry name" value="NadA_sf"/>
</dbReference>
<comment type="function">
    <text evidence="10">Catalyzes the condensation of iminoaspartate with dihydroxyacetone phosphate to form quinolinate.</text>
</comment>
<keyword evidence="8 10" id="KW-0408">Iron</keyword>
<keyword evidence="5 10" id="KW-0662">Pyridine nucleotide biosynthesis</keyword>
<dbReference type="Proteomes" id="UP000005741">
    <property type="component" value="Chromosome"/>
</dbReference>
<dbReference type="GO" id="GO:0046872">
    <property type="term" value="F:metal ion binding"/>
    <property type="evidence" value="ECO:0007669"/>
    <property type="project" value="UniProtKB-KW"/>
</dbReference>